<feature type="transmembrane region" description="Helical" evidence="1">
    <location>
        <begin position="129"/>
        <end position="148"/>
    </location>
</feature>
<dbReference type="Proteomes" id="UP000190166">
    <property type="component" value="Unassembled WGS sequence"/>
</dbReference>
<name>A0A1T5P0E0_9BACT</name>
<evidence type="ECO:0000313" key="4">
    <source>
        <dbReference type="Proteomes" id="UP000190166"/>
    </source>
</evidence>
<organism evidence="3 4">
    <name type="scientific">Chitinophaga ginsengisegetis</name>
    <dbReference type="NCBI Taxonomy" id="393003"/>
    <lineage>
        <taxon>Bacteria</taxon>
        <taxon>Pseudomonadati</taxon>
        <taxon>Bacteroidota</taxon>
        <taxon>Chitinophagia</taxon>
        <taxon>Chitinophagales</taxon>
        <taxon>Chitinophagaceae</taxon>
        <taxon>Chitinophaga</taxon>
    </lineage>
</organism>
<gene>
    <name evidence="3" type="ORF">SAMN05660461_3341</name>
</gene>
<dbReference type="InterPro" id="IPR025196">
    <property type="entry name" value="DUF4126"/>
</dbReference>
<sequence>MLQRTEAKWHGWHNDCGGCYMKKAMIPTICRAIGLGIVTGMRSAMGPAFASYFVSQQPSDKLRKSPLGFMQKQGTSRYLQTMAAGELVVDKAPNIGNRIAAAGITGRALSGALAGATLYQAKGEKAWKGAVIGGVAAVAAAYAFFYLRKAAGRKLHVRDAAVGGLEDAVALGIAALSIRKKR</sequence>
<evidence type="ECO:0000313" key="3">
    <source>
        <dbReference type="EMBL" id="SKD06190.1"/>
    </source>
</evidence>
<dbReference type="STRING" id="393003.SAMN05660461_3341"/>
<accession>A0A1T5P0E0</accession>
<keyword evidence="4" id="KW-1185">Reference proteome</keyword>
<dbReference type="EMBL" id="FUZZ01000002">
    <property type="protein sequence ID" value="SKD06190.1"/>
    <property type="molecule type" value="Genomic_DNA"/>
</dbReference>
<keyword evidence="1" id="KW-0472">Membrane</keyword>
<evidence type="ECO:0000256" key="1">
    <source>
        <dbReference type="SAM" id="Phobius"/>
    </source>
</evidence>
<keyword evidence="1" id="KW-0812">Transmembrane</keyword>
<keyword evidence="1" id="KW-1133">Transmembrane helix</keyword>
<evidence type="ECO:0000259" key="2">
    <source>
        <dbReference type="Pfam" id="PF13548"/>
    </source>
</evidence>
<reference evidence="3 4" key="1">
    <citation type="submission" date="2017-02" db="EMBL/GenBank/DDBJ databases">
        <authorList>
            <person name="Peterson S.W."/>
        </authorList>
    </citation>
    <scope>NUCLEOTIDE SEQUENCE [LARGE SCALE GENOMIC DNA]</scope>
    <source>
        <strain evidence="3 4">DSM 18108</strain>
    </source>
</reference>
<dbReference type="AlphaFoldDB" id="A0A1T5P0E0"/>
<proteinExistence type="predicted"/>
<dbReference type="Pfam" id="PF13548">
    <property type="entry name" value="DUF4126"/>
    <property type="match status" value="1"/>
</dbReference>
<protein>
    <submittedName>
        <fullName evidence="3">Uncharacterized membrane protein</fullName>
    </submittedName>
</protein>
<feature type="domain" description="DUF4126" evidence="2">
    <location>
        <begin position="30"/>
        <end position="178"/>
    </location>
</feature>
<dbReference type="RefSeq" id="WP_079470625.1">
    <property type="nucleotide sequence ID" value="NZ_FUZZ01000002.1"/>
</dbReference>